<evidence type="ECO:0000313" key="3">
    <source>
        <dbReference type="EMBL" id="TBN58583.1"/>
    </source>
</evidence>
<protein>
    <submittedName>
        <fullName evidence="3">DUF4245 domain-containing protein</fullName>
    </submittedName>
</protein>
<dbReference type="EMBL" id="SISG01000001">
    <property type="protein sequence ID" value="TBN58583.1"/>
    <property type="molecule type" value="Genomic_DNA"/>
</dbReference>
<feature type="transmembrane region" description="Helical" evidence="2">
    <location>
        <begin position="42"/>
        <end position="61"/>
    </location>
</feature>
<keyword evidence="2" id="KW-0472">Membrane</keyword>
<keyword evidence="2" id="KW-1133">Transmembrane helix</keyword>
<organism evidence="3 4">
    <name type="scientific">Glaciihabitans arcticus</name>
    <dbReference type="NCBI Taxonomy" id="2668039"/>
    <lineage>
        <taxon>Bacteria</taxon>
        <taxon>Bacillati</taxon>
        <taxon>Actinomycetota</taxon>
        <taxon>Actinomycetes</taxon>
        <taxon>Micrococcales</taxon>
        <taxon>Microbacteriaceae</taxon>
        <taxon>Glaciihabitans</taxon>
    </lineage>
</organism>
<keyword evidence="2" id="KW-0812">Transmembrane</keyword>
<evidence type="ECO:0000256" key="2">
    <source>
        <dbReference type="SAM" id="Phobius"/>
    </source>
</evidence>
<comment type="caution">
    <text evidence="3">The sequence shown here is derived from an EMBL/GenBank/DDBJ whole genome shotgun (WGS) entry which is preliminary data.</text>
</comment>
<sequence>MMATKEPRVVADLGRPETPEETAARKAETSRTHRASQTVVNLAWSLGVSVAVMLVLVLVVVRPDLPDREPVDYTILAEQYESQAGQPLLSPELPQGWYANKAELETGTDGVTTWAVGFITPSNQYISLNQGVEANPTWLGNQLTPTDRPALEGTGGEQLDDVAWTVYDNRTADDAGNYAYAMSAELDESIVVLRGTADANEFRTLATALGAQR</sequence>
<dbReference type="AlphaFoldDB" id="A0A4Q9H0D1"/>
<proteinExistence type="predicted"/>
<dbReference type="Proteomes" id="UP000294194">
    <property type="component" value="Unassembled WGS sequence"/>
</dbReference>
<dbReference type="InterPro" id="IPR025339">
    <property type="entry name" value="DUF4245"/>
</dbReference>
<gene>
    <name evidence="3" type="ORF">EYE40_08265</name>
</gene>
<accession>A0A4Q9H0D1</accession>
<feature type="compositionally biased region" description="Basic and acidic residues" evidence="1">
    <location>
        <begin position="1"/>
        <end position="31"/>
    </location>
</feature>
<reference evidence="4" key="1">
    <citation type="submission" date="2019-02" db="EMBL/GenBank/DDBJ databases">
        <title>Glaciihabitans arcticus sp. nov., a psychrotolerant bacterium isolated from polar soil.</title>
        <authorList>
            <person name="Dahal R.H."/>
        </authorList>
    </citation>
    <scope>NUCLEOTIDE SEQUENCE [LARGE SCALE GENOMIC DNA]</scope>
    <source>
        <strain evidence="4">RP-3-7</strain>
    </source>
</reference>
<evidence type="ECO:0000313" key="4">
    <source>
        <dbReference type="Proteomes" id="UP000294194"/>
    </source>
</evidence>
<evidence type="ECO:0000256" key="1">
    <source>
        <dbReference type="SAM" id="MobiDB-lite"/>
    </source>
</evidence>
<dbReference type="Pfam" id="PF14030">
    <property type="entry name" value="DUF4245"/>
    <property type="match status" value="1"/>
</dbReference>
<feature type="region of interest" description="Disordered" evidence="1">
    <location>
        <begin position="1"/>
        <end position="32"/>
    </location>
</feature>
<name>A0A4Q9H0D1_9MICO</name>
<keyword evidence="4" id="KW-1185">Reference proteome</keyword>